<name>A0ABR0KX16_9PEZI</name>
<dbReference type="Proteomes" id="UP001308179">
    <property type="component" value="Unassembled WGS sequence"/>
</dbReference>
<comment type="caution">
    <text evidence="1">The sequence shown here is derived from an EMBL/GenBank/DDBJ whole genome shotgun (WGS) entry which is preliminary data.</text>
</comment>
<feature type="non-terminal residue" evidence="1">
    <location>
        <position position="106"/>
    </location>
</feature>
<protein>
    <submittedName>
        <fullName evidence="1">Uncharacterized protein</fullName>
    </submittedName>
</protein>
<evidence type="ECO:0000313" key="1">
    <source>
        <dbReference type="EMBL" id="KAK5139992.1"/>
    </source>
</evidence>
<accession>A0ABR0KX16</accession>
<keyword evidence="2" id="KW-1185">Reference proteome</keyword>
<dbReference type="EMBL" id="JAVRRR010000934">
    <property type="protein sequence ID" value="KAK5139992.1"/>
    <property type="molecule type" value="Genomic_DNA"/>
</dbReference>
<proteinExistence type="predicted"/>
<evidence type="ECO:0000313" key="2">
    <source>
        <dbReference type="Proteomes" id="UP001308179"/>
    </source>
</evidence>
<reference evidence="1 2" key="1">
    <citation type="submission" date="2023-08" db="EMBL/GenBank/DDBJ databases">
        <title>Black Yeasts Isolated from many extreme environments.</title>
        <authorList>
            <person name="Coleine C."/>
            <person name="Stajich J.E."/>
            <person name="Selbmann L."/>
        </authorList>
    </citation>
    <scope>NUCLEOTIDE SEQUENCE [LARGE SCALE GENOMIC DNA]</scope>
    <source>
        <strain evidence="1 2">CCFEE 5386</strain>
    </source>
</reference>
<gene>
    <name evidence="1" type="ORF">LTR32_007076</name>
</gene>
<organism evidence="1 2">
    <name type="scientific">Rachicladosporium monterosium</name>
    <dbReference type="NCBI Taxonomy" id="1507873"/>
    <lineage>
        <taxon>Eukaryota</taxon>
        <taxon>Fungi</taxon>
        <taxon>Dikarya</taxon>
        <taxon>Ascomycota</taxon>
        <taxon>Pezizomycotina</taxon>
        <taxon>Dothideomycetes</taxon>
        <taxon>Dothideomycetidae</taxon>
        <taxon>Cladosporiales</taxon>
        <taxon>Cladosporiaceae</taxon>
        <taxon>Rachicladosporium</taxon>
    </lineage>
</organism>
<sequence length="106" mass="11958">MELLGPSYHAETTPQAINPGLTLRLAVLNSSDVFVEKRVYRFYSVSNGSKKALQASYLRPRDASHDYREERSNAYDDPITHTLRKDGRDIRGGHAEECLAASFDWG</sequence>